<proteinExistence type="predicted"/>
<dbReference type="InterPro" id="IPR003812">
    <property type="entry name" value="Fido"/>
</dbReference>
<accession>A0A562Q3H9</accession>
<dbReference type="Proteomes" id="UP000315112">
    <property type="component" value="Unassembled WGS sequence"/>
</dbReference>
<dbReference type="Proteomes" id="UP000437862">
    <property type="component" value="Chromosome"/>
</dbReference>
<gene>
    <name evidence="2" type="ORF">GO485_21305</name>
    <name evidence="3" type="ORF">IP92_00279</name>
</gene>
<evidence type="ECO:0000313" key="3">
    <source>
        <dbReference type="EMBL" id="TWI51295.1"/>
    </source>
</evidence>
<evidence type="ECO:0000313" key="2">
    <source>
        <dbReference type="EMBL" id="QGZ41349.1"/>
    </source>
</evidence>
<dbReference type="Pfam" id="PF02661">
    <property type="entry name" value="Fic"/>
    <property type="match status" value="1"/>
</dbReference>
<dbReference type="PROSITE" id="PS51459">
    <property type="entry name" value="FIDO"/>
    <property type="match status" value="1"/>
</dbReference>
<protein>
    <submittedName>
        <fullName evidence="3">Fic/DOC family protein</fullName>
    </submittedName>
</protein>
<dbReference type="AlphaFoldDB" id="A0A562Q3H9"/>
<evidence type="ECO:0000259" key="1">
    <source>
        <dbReference type="PROSITE" id="PS51459"/>
    </source>
</evidence>
<dbReference type="EMBL" id="CP046904">
    <property type="protein sequence ID" value="QGZ41349.1"/>
    <property type="molecule type" value="Genomic_DNA"/>
</dbReference>
<reference evidence="3 4" key="1">
    <citation type="journal article" date="2015" name="Stand. Genomic Sci.">
        <title>Genomic Encyclopedia of Bacterial and Archaeal Type Strains, Phase III: the genomes of soil and plant-associated and newly described type strains.</title>
        <authorList>
            <person name="Whitman W.B."/>
            <person name="Woyke T."/>
            <person name="Klenk H.P."/>
            <person name="Zhou Y."/>
            <person name="Lilburn T.G."/>
            <person name="Beck B.J."/>
            <person name="De Vos P."/>
            <person name="Vandamme P."/>
            <person name="Eisen J.A."/>
            <person name="Garrity G."/>
            <person name="Hugenholtz P."/>
            <person name="Kyrpides N.C."/>
        </authorList>
    </citation>
    <scope>NUCLEOTIDE SEQUENCE [LARGE SCALE GENOMIC DNA]</scope>
    <source>
        <strain evidence="3 4">CGMCC 1.10685</strain>
    </source>
</reference>
<dbReference type="EMBL" id="VLKW01000001">
    <property type="protein sequence ID" value="TWI51295.1"/>
    <property type="molecule type" value="Genomic_DNA"/>
</dbReference>
<evidence type="ECO:0000313" key="4">
    <source>
        <dbReference type="Proteomes" id="UP000315112"/>
    </source>
</evidence>
<organism evidence="3 4">
    <name type="scientific">Pseudoduganella flava</name>
    <dbReference type="NCBI Taxonomy" id="871742"/>
    <lineage>
        <taxon>Bacteria</taxon>
        <taxon>Pseudomonadati</taxon>
        <taxon>Pseudomonadota</taxon>
        <taxon>Betaproteobacteria</taxon>
        <taxon>Burkholderiales</taxon>
        <taxon>Oxalobacteraceae</taxon>
        <taxon>Telluria group</taxon>
        <taxon>Pseudoduganella</taxon>
    </lineage>
</organism>
<reference evidence="2 5" key="3">
    <citation type="submission" date="2019-12" db="EMBL/GenBank/DDBJ databases">
        <title>Draft Genome Sequences of Six Type Strains of the Genus Massilia.</title>
        <authorList>
            <person name="Miess H."/>
            <person name="Frediansyah A."/>
            <person name="Goeker M."/>
            <person name="Gross H."/>
        </authorList>
    </citation>
    <scope>NUCLEOTIDE SEQUENCE [LARGE SCALE GENOMIC DNA]</scope>
    <source>
        <strain evidence="2 5">DSM 26639</strain>
    </source>
</reference>
<name>A0A562Q3H9_9BURK</name>
<feature type="domain" description="Fido" evidence="1">
    <location>
        <begin position="30"/>
        <end position="166"/>
    </location>
</feature>
<dbReference type="SUPFAM" id="SSF140931">
    <property type="entry name" value="Fic-like"/>
    <property type="match status" value="1"/>
</dbReference>
<sequence>MPLRVPLEPYPNAPTVARLGLTLEPLAPDGLAAQLALEPAIMMRRSGDSFAVPARQPDGYVVGLAGNRDLFNMAQADDIPEPDSALYRFNCGTIPRAGAARLFCDFLSIHPFANGNRRMGMTLAALYLGRWGWHMRWDAVGIAPLYYAVRCASNGHIGPLTRLFAQHVQSDALRFGSSDQASGQISLSSAARL</sequence>
<keyword evidence="5" id="KW-1185">Reference proteome</keyword>
<dbReference type="Gene3D" id="1.10.3290.10">
    <property type="entry name" value="Fido-like domain"/>
    <property type="match status" value="1"/>
</dbReference>
<reference evidence="3" key="2">
    <citation type="submission" date="2019-07" db="EMBL/GenBank/DDBJ databases">
        <authorList>
            <person name="Whitman W."/>
            <person name="Huntemann M."/>
            <person name="Clum A."/>
            <person name="Pillay M."/>
            <person name="Palaniappan K."/>
            <person name="Varghese N."/>
            <person name="Mikhailova N."/>
            <person name="Stamatis D."/>
            <person name="Reddy T."/>
            <person name="Daum C."/>
            <person name="Shapiro N."/>
            <person name="Ivanova N."/>
            <person name="Kyrpides N."/>
            <person name="Woyke T."/>
        </authorList>
    </citation>
    <scope>NUCLEOTIDE SEQUENCE</scope>
    <source>
        <strain evidence="3">CGMCC 1.10685</strain>
    </source>
</reference>
<dbReference type="InterPro" id="IPR036597">
    <property type="entry name" value="Fido-like_dom_sf"/>
</dbReference>
<evidence type="ECO:0000313" key="5">
    <source>
        <dbReference type="Proteomes" id="UP000437862"/>
    </source>
</evidence>